<keyword evidence="3" id="KW-1185">Reference proteome</keyword>
<organism evidence="2 3">
    <name type="scientific">Pholiota conissans</name>
    <dbReference type="NCBI Taxonomy" id="109636"/>
    <lineage>
        <taxon>Eukaryota</taxon>
        <taxon>Fungi</taxon>
        <taxon>Dikarya</taxon>
        <taxon>Basidiomycota</taxon>
        <taxon>Agaricomycotina</taxon>
        <taxon>Agaricomycetes</taxon>
        <taxon>Agaricomycetidae</taxon>
        <taxon>Agaricales</taxon>
        <taxon>Agaricineae</taxon>
        <taxon>Strophariaceae</taxon>
        <taxon>Pholiota</taxon>
    </lineage>
</organism>
<feature type="transmembrane region" description="Helical" evidence="1">
    <location>
        <begin position="110"/>
        <end position="131"/>
    </location>
</feature>
<feature type="transmembrane region" description="Helical" evidence="1">
    <location>
        <begin position="21"/>
        <end position="49"/>
    </location>
</feature>
<keyword evidence="1" id="KW-1133">Transmembrane helix</keyword>
<evidence type="ECO:0000313" key="2">
    <source>
        <dbReference type="EMBL" id="KAF9479188.1"/>
    </source>
</evidence>
<dbReference type="Proteomes" id="UP000807469">
    <property type="component" value="Unassembled WGS sequence"/>
</dbReference>
<evidence type="ECO:0000256" key="1">
    <source>
        <dbReference type="SAM" id="Phobius"/>
    </source>
</evidence>
<feature type="transmembrane region" description="Helical" evidence="1">
    <location>
        <begin position="179"/>
        <end position="200"/>
    </location>
</feature>
<feature type="transmembrane region" description="Helical" evidence="1">
    <location>
        <begin position="223"/>
        <end position="247"/>
    </location>
</feature>
<dbReference type="EMBL" id="MU155218">
    <property type="protein sequence ID" value="KAF9479188.1"/>
    <property type="molecule type" value="Genomic_DNA"/>
</dbReference>
<proteinExistence type="predicted"/>
<comment type="caution">
    <text evidence="2">The sequence shown here is derived from an EMBL/GenBank/DDBJ whole genome shotgun (WGS) entry which is preliminary data.</text>
</comment>
<feature type="transmembrane region" description="Helical" evidence="1">
    <location>
        <begin position="138"/>
        <end position="159"/>
    </location>
</feature>
<gene>
    <name evidence="2" type="ORF">BDN70DRAFT_879058</name>
</gene>
<keyword evidence="1" id="KW-0472">Membrane</keyword>
<dbReference type="AlphaFoldDB" id="A0A9P5Z1W7"/>
<reference evidence="2" key="1">
    <citation type="submission" date="2020-11" db="EMBL/GenBank/DDBJ databases">
        <authorList>
            <consortium name="DOE Joint Genome Institute"/>
            <person name="Ahrendt S."/>
            <person name="Riley R."/>
            <person name="Andreopoulos W."/>
            <person name="Labutti K."/>
            <person name="Pangilinan J."/>
            <person name="Ruiz-Duenas F.J."/>
            <person name="Barrasa J.M."/>
            <person name="Sanchez-Garcia M."/>
            <person name="Camarero S."/>
            <person name="Miyauchi S."/>
            <person name="Serrano A."/>
            <person name="Linde D."/>
            <person name="Babiker R."/>
            <person name="Drula E."/>
            <person name="Ayuso-Fernandez I."/>
            <person name="Pacheco R."/>
            <person name="Padilla G."/>
            <person name="Ferreira P."/>
            <person name="Barriuso J."/>
            <person name="Kellner H."/>
            <person name="Castanera R."/>
            <person name="Alfaro M."/>
            <person name="Ramirez L."/>
            <person name="Pisabarro A.G."/>
            <person name="Kuo A."/>
            <person name="Tritt A."/>
            <person name="Lipzen A."/>
            <person name="He G."/>
            <person name="Yan M."/>
            <person name="Ng V."/>
            <person name="Cullen D."/>
            <person name="Martin F."/>
            <person name="Rosso M.-N."/>
            <person name="Henrissat B."/>
            <person name="Hibbett D."/>
            <person name="Martinez A.T."/>
            <person name="Grigoriev I.V."/>
        </authorList>
    </citation>
    <scope>NUCLEOTIDE SEQUENCE</scope>
    <source>
        <strain evidence="2">CIRM-BRFM 674</strain>
    </source>
</reference>
<accession>A0A9P5Z1W7</accession>
<sequence>MIHDHVDETGDFKPNGIPIDVAFSLAVFVETFIHGIYTYLLCVAGPILAKRMGRSALRNSWVFPVATVLMYLMSSFHVVLGFYRLLQAYLPSGPIGWKYFFIFENWDSTANSLLVCLHIWLGDMLVIYRCYCVWGNSLIVIVIPLILQAASIGVNGFALAWFENPSKYSQYSEAVSVNAIYPISLAQNIITTGLITIKIWKQHRVSSANRVVDRSSRLTLIKVVRIIIESAMIYTSQMLLLLVLYFYDNTFQYIVQSAIMPSLGIVFLLIAVRVRNAKQEDPTMETSIGIPSAWLTNDDNSEVESHEADGGSSATASIMSEVRDEGGKTTLHELPIVPPPRPLLASYCVRS</sequence>
<feature type="transmembrane region" description="Helical" evidence="1">
    <location>
        <begin position="61"/>
        <end position="83"/>
    </location>
</feature>
<keyword evidence="1" id="KW-0812">Transmembrane</keyword>
<evidence type="ECO:0000313" key="3">
    <source>
        <dbReference type="Proteomes" id="UP000807469"/>
    </source>
</evidence>
<protein>
    <submittedName>
        <fullName evidence="2">Uncharacterized protein</fullName>
    </submittedName>
</protein>
<feature type="transmembrane region" description="Helical" evidence="1">
    <location>
        <begin position="253"/>
        <end position="274"/>
    </location>
</feature>
<name>A0A9P5Z1W7_9AGAR</name>
<dbReference type="OrthoDB" id="3346544at2759"/>